<gene>
    <name evidence="4" type="ORF">MRX98_10535</name>
</gene>
<dbReference type="AlphaFoldDB" id="A0AA41R4N4"/>
<dbReference type="Pfam" id="PF09835">
    <property type="entry name" value="DUF2062"/>
    <property type="match status" value="1"/>
</dbReference>
<organism evidence="4 5">
    <name type="scientific">Desulfatitalea alkaliphila</name>
    <dbReference type="NCBI Taxonomy" id="2929485"/>
    <lineage>
        <taxon>Bacteria</taxon>
        <taxon>Pseudomonadati</taxon>
        <taxon>Thermodesulfobacteriota</taxon>
        <taxon>Desulfobacteria</taxon>
        <taxon>Desulfobacterales</taxon>
        <taxon>Desulfosarcinaceae</taxon>
        <taxon>Desulfatitalea</taxon>
    </lineage>
</organism>
<feature type="compositionally biased region" description="Basic residues" evidence="1">
    <location>
        <begin position="211"/>
        <end position="234"/>
    </location>
</feature>
<evidence type="ECO:0000313" key="5">
    <source>
        <dbReference type="Proteomes" id="UP001165427"/>
    </source>
</evidence>
<dbReference type="Proteomes" id="UP001165427">
    <property type="component" value="Unassembled WGS sequence"/>
</dbReference>
<comment type="caution">
    <text evidence="4">The sequence shown here is derived from an EMBL/GenBank/DDBJ whole genome shotgun (WGS) entry which is preliminary data.</text>
</comment>
<evidence type="ECO:0000256" key="1">
    <source>
        <dbReference type="SAM" id="MobiDB-lite"/>
    </source>
</evidence>
<proteinExistence type="predicted"/>
<dbReference type="PANTHER" id="PTHR40547:SF1">
    <property type="entry name" value="SLL0298 PROTEIN"/>
    <property type="match status" value="1"/>
</dbReference>
<evidence type="ECO:0000259" key="3">
    <source>
        <dbReference type="Pfam" id="PF09835"/>
    </source>
</evidence>
<feature type="transmembrane region" description="Helical" evidence="2">
    <location>
        <begin position="91"/>
        <end position="116"/>
    </location>
</feature>
<accession>A0AA41R4N4</accession>
<feature type="domain" description="DUF2062" evidence="3">
    <location>
        <begin position="37"/>
        <end position="180"/>
    </location>
</feature>
<protein>
    <submittedName>
        <fullName evidence="4">DUF2062 domain-containing protein</fullName>
    </submittedName>
</protein>
<feature type="transmembrane region" description="Helical" evidence="2">
    <location>
        <begin position="56"/>
        <end position="85"/>
    </location>
</feature>
<dbReference type="InterPro" id="IPR018639">
    <property type="entry name" value="DUF2062"/>
</dbReference>
<sequence>MNDPDRDNPEALSSDAGARHRTKMQNVQALRGTPLRRLLLRTYIRFLKLRGEPREIALGFALGLFVAVSPTMGVQMAIAIFLAALLKWSKLAAAIAVWVTNPLSAPFIYGLTYFIGARLMGLHTLRNLMGEPNLNALIEAVKKAPEILGAMTLGGIILGIPLAIVGYYLAYTAVVQYQQRLKDKIAVQKARMRHNKEVFKEKMHEQAERLRLKRENRKKKRAQRKKAERKKRRG</sequence>
<reference evidence="4" key="1">
    <citation type="submission" date="2022-04" db="EMBL/GenBank/DDBJ databases">
        <title>Desulfatitalea alkaliphila sp. nov., a novel anaerobic sulfate-reducing bacterium isolated from terrestrial mud volcano, Taman Peninsula, Russia.</title>
        <authorList>
            <person name="Khomyakova M.A."/>
            <person name="Merkel A.Y."/>
            <person name="Slobodkin A.I."/>
        </authorList>
    </citation>
    <scope>NUCLEOTIDE SEQUENCE</scope>
    <source>
        <strain evidence="4">M08but</strain>
    </source>
</reference>
<evidence type="ECO:0000256" key="2">
    <source>
        <dbReference type="SAM" id="Phobius"/>
    </source>
</evidence>
<dbReference type="RefSeq" id="WP_246907006.1">
    <property type="nucleotide sequence ID" value="NZ_JALJRB010000010.1"/>
</dbReference>
<feature type="region of interest" description="Disordered" evidence="1">
    <location>
        <begin position="197"/>
        <end position="234"/>
    </location>
</feature>
<keyword evidence="5" id="KW-1185">Reference proteome</keyword>
<keyword evidence="2" id="KW-0472">Membrane</keyword>
<dbReference type="PANTHER" id="PTHR40547">
    <property type="entry name" value="SLL0298 PROTEIN"/>
    <property type="match status" value="1"/>
</dbReference>
<evidence type="ECO:0000313" key="4">
    <source>
        <dbReference type="EMBL" id="MCJ8501010.1"/>
    </source>
</evidence>
<keyword evidence="2" id="KW-1133">Transmembrane helix</keyword>
<keyword evidence="2" id="KW-0812">Transmembrane</keyword>
<feature type="compositionally biased region" description="Basic and acidic residues" evidence="1">
    <location>
        <begin position="197"/>
        <end position="210"/>
    </location>
</feature>
<dbReference type="EMBL" id="JALJRB010000010">
    <property type="protein sequence ID" value="MCJ8501010.1"/>
    <property type="molecule type" value="Genomic_DNA"/>
</dbReference>
<feature type="transmembrane region" description="Helical" evidence="2">
    <location>
        <begin position="147"/>
        <end position="170"/>
    </location>
</feature>
<name>A0AA41R4N4_9BACT</name>
<feature type="region of interest" description="Disordered" evidence="1">
    <location>
        <begin position="1"/>
        <end position="23"/>
    </location>
</feature>